<keyword evidence="4" id="KW-1185">Reference proteome</keyword>
<sequence length="310" mass="31617">MTESVQSRAPKPGRMGVGVIGAGRVGPVLGSALRAAGHSIVGINAGSDDSRQRAQAMLPGVPLLSAQQVVERCEVVLLAVPDDAIADLVAGLAATTGWQLGQIVVHVSGAHALDILEPATKQGAIGLAIHPAMTFTGTSIDIGRMVGTSFAVTAPAPFLPIAQAMVVEMGGEPVVVDPRARVAYHAALTHAANHAVTLVSQATEVLRAAGIENPGTLLSHLVHASVEGALRYASDGADPMLAVTGPAVRADVGTLAGHVDVMRASEHTDLADAYLTMARSTALRAFRAGRLSERGLMAVLDVLGSTPSES</sequence>
<feature type="domain" description="Putative oxidoreductase/dehydrogenase Rossmann-like" evidence="1">
    <location>
        <begin position="5"/>
        <end position="131"/>
    </location>
</feature>
<protein>
    <submittedName>
        <fullName evidence="3">Putative short-subunit dehydrogenase-like oxidoreductase (DUF2520 family)</fullName>
    </submittedName>
</protein>
<dbReference type="SUPFAM" id="SSF51735">
    <property type="entry name" value="NAD(P)-binding Rossmann-fold domains"/>
    <property type="match status" value="1"/>
</dbReference>
<feature type="domain" description="DUF2520" evidence="2">
    <location>
        <begin position="149"/>
        <end position="281"/>
    </location>
</feature>
<evidence type="ECO:0000313" key="3">
    <source>
        <dbReference type="EMBL" id="TQK76358.1"/>
    </source>
</evidence>
<comment type="caution">
    <text evidence="3">The sequence shown here is derived from an EMBL/GenBank/DDBJ whole genome shotgun (WGS) entry which is preliminary data.</text>
</comment>
<dbReference type="InterPro" id="IPR036291">
    <property type="entry name" value="NAD(P)-bd_dom_sf"/>
</dbReference>
<proteinExistence type="predicted"/>
<dbReference type="InterPro" id="IPR008927">
    <property type="entry name" value="6-PGluconate_DH-like_C_sf"/>
</dbReference>
<reference evidence="3 4" key="1">
    <citation type="submission" date="2019-06" db="EMBL/GenBank/DDBJ databases">
        <title>Sequencing the genomes of 1000 actinobacteria strains.</title>
        <authorList>
            <person name="Klenk H.-P."/>
        </authorList>
    </citation>
    <scope>NUCLEOTIDE SEQUENCE [LARGE SCALE GENOMIC DNA]</scope>
    <source>
        <strain evidence="3 4">DSM 10596</strain>
    </source>
</reference>
<name>A0A542SP70_9MICO</name>
<dbReference type="InterPro" id="IPR037108">
    <property type="entry name" value="TM1727-like_C_sf"/>
</dbReference>
<accession>A0A542SP70</accession>
<dbReference type="Pfam" id="PF10727">
    <property type="entry name" value="Rossmann-like"/>
    <property type="match status" value="1"/>
</dbReference>
<dbReference type="Pfam" id="PF10728">
    <property type="entry name" value="DUF2520"/>
    <property type="match status" value="1"/>
</dbReference>
<evidence type="ECO:0000259" key="1">
    <source>
        <dbReference type="Pfam" id="PF10727"/>
    </source>
</evidence>
<dbReference type="InterPro" id="IPR018931">
    <property type="entry name" value="DUF2520"/>
</dbReference>
<dbReference type="EMBL" id="VFNV01000001">
    <property type="protein sequence ID" value="TQK76358.1"/>
    <property type="molecule type" value="Genomic_DNA"/>
</dbReference>
<organism evidence="3 4">
    <name type="scientific">Rarobacter incanus</name>
    <dbReference type="NCBI Taxonomy" id="153494"/>
    <lineage>
        <taxon>Bacteria</taxon>
        <taxon>Bacillati</taxon>
        <taxon>Actinomycetota</taxon>
        <taxon>Actinomycetes</taxon>
        <taxon>Micrococcales</taxon>
        <taxon>Rarobacteraceae</taxon>
        <taxon>Rarobacter</taxon>
    </lineage>
</organism>
<dbReference type="PANTHER" id="PTHR40459:SF1">
    <property type="entry name" value="CONSERVED HYPOTHETICAL ALANINE AND LEUCINE RICH PROTEIN"/>
    <property type="match status" value="1"/>
</dbReference>
<evidence type="ECO:0000313" key="4">
    <source>
        <dbReference type="Proteomes" id="UP000316181"/>
    </source>
</evidence>
<dbReference type="Gene3D" id="3.40.50.720">
    <property type="entry name" value="NAD(P)-binding Rossmann-like Domain"/>
    <property type="match status" value="1"/>
</dbReference>
<dbReference type="PANTHER" id="PTHR40459">
    <property type="entry name" value="CONSERVED HYPOTHETICAL ALANINE AND LEUCINE RICH PROTEIN"/>
    <property type="match status" value="1"/>
</dbReference>
<dbReference type="SUPFAM" id="SSF48179">
    <property type="entry name" value="6-phosphogluconate dehydrogenase C-terminal domain-like"/>
    <property type="match status" value="1"/>
</dbReference>
<dbReference type="RefSeq" id="WP_246043526.1">
    <property type="nucleotide sequence ID" value="NZ_BAAATB010000002.1"/>
</dbReference>
<dbReference type="InterPro" id="IPR019665">
    <property type="entry name" value="OxRdtase/DH_put_Rossmann_dom"/>
</dbReference>
<evidence type="ECO:0000259" key="2">
    <source>
        <dbReference type="Pfam" id="PF10728"/>
    </source>
</evidence>
<dbReference type="Gene3D" id="1.10.1040.20">
    <property type="entry name" value="ProC-like, C-terminal domain"/>
    <property type="match status" value="1"/>
</dbReference>
<dbReference type="AlphaFoldDB" id="A0A542SP70"/>
<dbReference type="Proteomes" id="UP000316181">
    <property type="component" value="Unassembled WGS sequence"/>
</dbReference>
<gene>
    <name evidence="3" type="ORF">FB389_1028</name>
</gene>